<dbReference type="InterPro" id="IPR041562">
    <property type="entry name" value="MCM_lid"/>
</dbReference>
<dbReference type="OrthoDB" id="10036721at2759"/>
<evidence type="ECO:0000256" key="11">
    <source>
        <dbReference type="ARBA" id="ARBA00047995"/>
    </source>
</evidence>
<keyword evidence="5 13" id="KW-0378">Hydrolase</keyword>
<feature type="domain" description="MCM C-terminal AAA(+) ATPase" evidence="14">
    <location>
        <begin position="318"/>
        <end position="524"/>
    </location>
</feature>
<dbReference type="Pfam" id="PF17207">
    <property type="entry name" value="MCM_OB"/>
    <property type="match status" value="1"/>
</dbReference>
<dbReference type="SUPFAM" id="SSF50249">
    <property type="entry name" value="Nucleic acid-binding proteins"/>
    <property type="match status" value="1"/>
</dbReference>
<protein>
    <recommendedName>
        <fullName evidence="13">DNA replication licensing factor MCM5</fullName>
        <ecNumber evidence="13">3.6.4.12</ecNumber>
    </recommendedName>
</protein>
<dbReference type="GO" id="GO:0006270">
    <property type="term" value="P:DNA replication initiation"/>
    <property type="evidence" value="ECO:0007669"/>
    <property type="project" value="UniProtKB-UniRule"/>
</dbReference>
<keyword evidence="6 13" id="KW-0347">Helicase</keyword>
<dbReference type="InterPro" id="IPR033762">
    <property type="entry name" value="MCM_OB"/>
</dbReference>
<dbReference type="FunFam" id="3.40.50.300:FF:000929">
    <property type="entry name" value="DNA helicase"/>
    <property type="match status" value="1"/>
</dbReference>
<dbReference type="AlphaFoldDB" id="A0A8S1IX47"/>
<keyword evidence="3 13" id="KW-0235">DNA replication</keyword>
<dbReference type="InterPro" id="IPR018525">
    <property type="entry name" value="MCM_CS"/>
</dbReference>
<dbReference type="PROSITE" id="PS50051">
    <property type="entry name" value="MCM_2"/>
    <property type="match status" value="1"/>
</dbReference>
<evidence type="ECO:0000256" key="7">
    <source>
        <dbReference type="ARBA" id="ARBA00022840"/>
    </source>
</evidence>
<keyword evidence="10 13" id="KW-0131">Cell cycle</keyword>
<dbReference type="Proteomes" id="UP000708148">
    <property type="component" value="Unassembled WGS sequence"/>
</dbReference>
<name>A0A8S1IX47_9CHLO</name>
<dbReference type="Gene3D" id="2.20.28.10">
    <property type="match status" value="1"/>
</dbReference>
<dbReference type="GO" id="GO:0003697">
    <property type="term" value="F:single-stranded DNA binding"/>
    <property type="evidence" value="ECO:0007669"/>
    <property type="project" value="TreeGrafter"/>
</dbReference>
<reference evidence="15" key="1">
    <citation type="submission" date="2020-12" db="EMBL/GenBank/DDBJ databases">
        <authorList>
            <person name="Iha C."/>
        </authorList>
    </citation>
    <scope>NUCLEOTIDE SEQUENCE</scope>
</reference>
<evidence type="ECO:0000259" key="14">
    <source>
        <dbReference type="PROSITE" id="PS50051"/>
    </source>
</evidence>
<dbReference type="GO" id="GO:0003688">
    <property type="term" value="F:DNA replication origin binding"/>
    <property type="evidence" value="ECO:0007669"/>
    <property type="project" value="UniProtKB-UniRule"/>
</dbReference>
<dbReference type="GO" id="GO:0016787">
    <property type="term" value="F:hydrolase activity"/>
    <property type="evidence" value="ECO:0007669"/>
    <property type="project" value="UniProtKB-KW"/>
</dbReference>
<dbReference type="PANTHER" id="PTHR11630">
    <property type="entry name" value="DNA REPLICATION LICENSING FACTOR MCM FAMILY MEMBER"/>
    <property type="match status" value="1"/>
</dbReference>
<comment type="similarity">
    <text evidence="2 12">Belongs to the MCM family.</text>
</comment>
<accession>A0A8S1IX47</accession>
<evidence type="ECO:0000256" key="12">
    <source>
        <dbReference type="RuleBase" id="RU004070"/>
    </source>
</evidence>
<dbReference type="InterPro" id="IPR027417">
    <property type="entry name" value="P-loop_NTPase"/>
</dbReference>
<dbReference type="Pfam" id="PF21933">
    <property type="entry name" value="MCM5_C"/>
    <property type="match status" value="1"/>
</dbReference>
<evidence type="ECO:0000256" key="8">
    <source>
        <dbReference type="ARBA" id="ARBA00023125"/>
    </source>
</evidence>
<comment type="subcellular location">
    <subcellularLocation>
        <location evidence="1 13">Nucleus</location>
    </subcellularLocation>
</comment>
<dbReference type="GO" id="GO:0043138">
    <property type="term" value="F:3'-5' DNA helicase activity"/>
    <property type="evidence" value="ECO:0007669"/>
    <property type="project" value="TreeGrafter"/>
</dbReference>
<evidence type="ECO:0000313" key="15">
    <source>
        <dbReference type="EMBL" id="CAD7698596.1"/>
    </source>
</evidence>
<dbReference type="GO" id="GO:0005524">
    <property type="term" value="F:ATP binding"/>
    <property type="evidence" value="ECO:0007669"/>
    <property type="project" value="UniProtKB-UniRule"/>
</dbReference>
<keyword evidence="7 12" id="KW-0067">ATP-binding</keyword>
<dbReference type="InterPro" id="IPR001208">
    <property type="entry name" value="MCM_dom"/>
</dbReference>
<evidence type="ECO:0000256" key="6">
    <source>
        <dbReference type="ARBA" id="ARBA00022806"/>
    </source>
</evidence>
<dbReference type="Pfam" id="PF17855">
    <property type="entry name" value="MCM_lid"/>
    <property type="match status" value="1"/>
</dbReference>
<dbReference type="PRINTS" id="PR01661">
    <property type="entry name" value="MCMPROTEIN5"/>
</dbReference>
<dbReference type="GO" id="GO:0000727">
    <property type="term" value="P:double-strand break repair via break-induced replication"/>
    <property type="evidence" value="ECO:0007669"/>
    <property type="project" value="TreeGrafter"/>
</dbReference>
<comment type="function">
    <text evidence="13">Acts as component of the MCM2-7 complex (MCM complex) which is the replicative helicase essential for 'once per cell cycle' DNA replication initiation and elongation in eukaryotic cells. The active ATPase sites in the MCM2-7 ring are formed through the interaction surfaces of two neighboring subunits such that a critical structure of a conserved arginine finger motif is provided in trans relative to the ATP-binding site of the Walker A box of the adjacent subunit. The six ATPase active sites, however, are likely to contribute differentially to the complex helicase activity.</text>
</comment>
<evidence type="ECO:0000256" key="3">
    <source>
        <dbReference type="ARBA" id="ARBA00022705"/>
    </source>
</evidence>
<dbReference type="SUPFAM" id="SSF52540">
    <property type="entry name" value="P-loop containing nucleoside triphosphate hydrolases"/>
    <property type="match status" value="1"/>
</dbReference>
<dbReference type="SMART" id="SM00350">
    <property type="entry name" value="MCM"/>
    <property type="match status" value="1"/>
</dbReference>
<dbReference type="GO" id="GO:0042555">
    <property type="term" value="C:MCM complex"/>
    <property type="evidence" value="ECO:0007669"/>
    <property type="project" value="UniProtKB-UniRule"/>
</dbReference>
<comment type="subunit">
    <text evidence="13">Component of the MCM2-7 complex.</text>
</comment>
<dbReference type="GO" id="GO:0017116">
    <property type="term" value="F:single-stranded DNA helicase activity"/>
    <property type="evidence" value="ECO:0007669"/>
    <property type="project" value="TreeGrafter"/>
</dbReference>
<comment type="catalytic activity">
    <reaction evidence="11 13">
        <text>ATP + H2O = ADP + phosphate + H(+)</text>
        <dbReference type="Rhea" id="RHEA:13065"/>
        <dbReference type="ChEBI" id="CHEBI:15377"/>
        <dbReference type="ChEBI" id="CHEBI:15378"/>
        <dbReference type="ChEBI" id="CHEBI:30616"/>
        <dbReference type="ChEBI" id="CHEBI:43474"/>
        <dbReference type="ChEBI" id="CHEBI:456216"/>
        <dbReference type="EC" id="3.6.4.12"/>
    </reaction>
</comment>
<dbReference type="Gene3D" id="2.40.50.140">
    <property type="entry name" value="Nucleic acid-binding proteins"/>
    <property type="match status" value="1"/>
</dbReference>
<gene>
    <name evidence="15" type="ORF">OSTQU699_LOCUS3957</name>
</gene>
<dbReference type="InterPro" id="IPR054125">
    <property type="entry name" value="MCM5_C"/>
</dbReference>
<keyword evidence="4 12" id="KW-0547">Nucleotide-binding</keyword>
<comment type="caution">
    <text evidence="15">The sequence shown here is derived from an EMBL/GenBank/DDBJ whole genome shotgun (WGS) entry which is preliminary data.</text>
</comment>
<evidence type="ECO:0000313" key="16">
    <source>
        <dbReference type="Proteomes" id="UP000708148"/>
    </source>
</evidence>
<evidence type="ECO:0000256" key="1">
    <source>
        <dbReference type="ARBA" id="ARBA00004123"/>
    </source>
</evidence>
<dbReference type="InterPro" id="IPR012340">
    <property type="entry name" value="NA-bd_OB-fold"/>
</dbReference>
<dbReference type="EMBL" id="CAJHUC010000855">
    <property type="protein sequence ID" value="CAD7698596.1"/>
    <property type="molecule type" value="Genomic_DNA"/>
</dbReference>
<dbReference type="Pfam" id="PF00493">
    <property type="entry name" value="MCM"/>
    <property type="match status" value="1"/>
</dbReference>
<evidence type="ECO:0000256" key="13">
    <source>
        <dbReference type="RuleBase" id="RU368063"/>
    </source>
</evidence>
<keyword evidence="9 13" id="KW-0539">Nucleus</keyword>
<evidence type="ECO:0000256" key="5">
    <source>
        <dbReference type="ARBA" id="ARBA00022801"/>
    </source>
</evidence>
<dbReference type="PROSITE" id="PS00847">
    <property type="entry name" value="MCM_1"/>
    <property type="match status" value="1"/>
</dbReference>
<proteinExistence type="inferred from homology"/>
<dbReference type="EC" id="3.6.4.12" evidence="13"/>
<evidence type="ECO:0000256" key="2">
    <source>
        <dbReference type="ARBA" id="ARBA00008010"/>
    </source>
</evidence>
<keyword evidence="16" id="KW-1185">Reference proteome</keyword>
<dbReference type="PRINTS" id="PR01657">
    <property type="entry name" value="MCMFAMILY"/>
</dbReference>
<sequence length="735" mass="82289">MANFEEGRVYFTQTLGTGHHQLDDEEEEAGVAIERDLKEFIACAGDYRQQLARDATLLEIDLDRFDGRMKEQIVNNPTEYLPLLERAASARAAEFQQLSQQGDLPEVQVALKCSKKEPRMSMSMRAIGADRISKLVHIPGIIIAASKPKSKATYVTIQCKDCKAQQRLAVKPGMGGVILPRRCTLSDNNPGAERCSMDPFVVMSNQSKFVDQQTLKLQERPEDVPTGEMPRNVILIVDRHLVDRVTPGMRVNAVGIFSIYQAHGAKAKQDSLGSLTVRQPYIRVVGISEDEHMSLHGNISIADEERIQFMQFAALPDVHEKIFAMVAPEIFGHKSIKEAIACLLFGGTRKKMVDNTFRRGDINVLLLGDPSTAKSQFLKFASKAAPIAVYTSGKGSSAAGLTAAVVRDPQTREFYLEGGAMVLADNGIVCIDEFDKMRVEDRVAIHEAMEQQTISIAKAGITTMLKARTSVLAAANPPSGRYDDLKTAQENIDLQSTILSRFDLIFIVKDTRNVEKDRQIARHVLDVHRMASMQINDDRETPLFSPSVSKRQGADTPQNIDFLKRYAHYAKRHCTPQMSEEASRVLEAEYVSLRTEARRIADSGHGLAVPITMRQLEAIIRISESLARMQLSAVVDVRHVQKALAVFKASTMDAAKSGMMDGYVFTEQQRLELRAVENQIREKIPRHAYMSERRLLDMMHRIGVDAMIVQRAILSLVQQSELDYMSHRKVLRRRN</sequence>
<keyword evidence="8 12" id="KW-0238">DNA-binding</keyword>
<dbReference type="InterPro" id="IPR008048">
    <property type="entry name" value="MCM5"/>
</dbReference>
<dbReference type="InterPro" id="IPR031327">
    <property type="entry name" value="MCM"/>
</dbReference>
<dbReference type="PANTHER" id="PTHR11630:SF42">
    <property type="entry name" value="DNA REPLICATION LICENSING FACTOR MCM5"/>
    <property type="match status" value="1"/>
</dbReference>
<dbReference type="Gene3D" id="3.40.50.300">
    <property type="entry name" value="P-loop containing nucleotide triphosphate hydrolases"/>
    <property type="match status" value="1"/>
</dbReference>
<organism evidence="15 16">
    <name type="scientific">Ostreobium quekettii</name>
    <dbReference type="NCBI Taxonomy" id="121088"/>
    <lineage>
        <taxon>Eukaryota</taxon>
        <taxon>Viridiplantae</taxon>
        <taxon>Chlorophyta</taxon>
        <taxon>core chlorophytes</taxon>
        <taxon>Ulvophyceae</taxon>
        <taxon>TCBD clade</taxon>
        <taxon>Bryopsidales</taxon>
        <taxon>Ostreobineae</taxon>
        <taxon>Ostreobiaceae</taxon>
        <taxon>Ostreobium</taxon>
    </lineage>
</organism>
<evidence type="ECO:0000256" key="9">
    <source>
        <dbReference type="ARBA" id="ARBA00023242"/>
    </source>
</evidence>
<dbReference type="GO" id="GO:0005634">
    <property type="term" value="C:nucleus"/>
    <property type="evidence" value="ECO:0007669"/>
    <property type="project" value="UniProtKB-SubCell"/>
</dbReference>
<evidence type="ECO:0000256" key="4">
    <source>
        <dbReference type="ARBA" id="ARBA00022741"/>
    </source>
</evidence>
<evidence type="ECO:0000256" key="10">
    <source>
        <dbReference type="ARBA" id="ARBA00023306"/>
    </source>
</evidence>